<organism evidence="2 3">
    <name type="scientific">Cochliobolus heterostrophus (strain C4 / ATCC 48331 / race T)</name>
    <name type="common">Southern corn leaf blight fungus</name>
    <name type="synonym">Bipolaris maydis</name>
    <dbReference type="NCBI Taxonomy" id="665024"/>
    <lineage>
        <taxon>Eukaryota</taxon>
        <taxon>Fungi</taxon>
        <taxon>Dikarya</taxon>
        <taxon>Ascomycota</taxon>
        <taxon>Pezizomycotina</taxon>
        <taxon>Dothideomycetes</taxon>
        <taxon>Pleosporomycetidae</taxon>
        <taxon>Pleosporales</taxon>
        <taxon>Pleosporineae</taxon>
        <taxon>Pleosporaceae</taxon>
        <taxon>Bipolaris</taxon>
    </lineage>
</organism>
<sequence>MSSNDNTTLTKNPVDRFTKRDLEILVYAFMSPKGGSLQVDFEKLATFSGTTSTSVAIEWADLLCKILCEVLKPVRKSPKQTSRISKVAAATESKKIEGDSSFNNEADAQAECPDNLDLDLPLAKSELVGNDKQNLEEDA</sequence>
<proteinExistence type="predicted"/>
<reference evidence="2 3" key="1">
    <citation type="journal article" date="2012" name="PLoS Pathog.">
        <title>Diverse lifestyles and strategies of plant pathogenesis encoded in the genomes of eighteen Dothideomycetes fungi.</title>
        <authorList>
            <person name="Ohm R.A."/>
            <person name="Feau N."/>
            <person name="Henrissat B."/>
            <person name="Schoch C.L."/>
            <person name="Horwitz B.A."/>
            <person name="Barry K.W."/>
            <person name="Condon B.J."/>
            <person name="Copeland A.C."/>
            <person name="Dhillon B."/>
            <person name="Glaser F."/>
            <person name="Hesse C.N."/>
            <person name="Kosti I."/>
            <person name="LaButti K."/>
            <person name="Lindquist E.A."/>
            <person name="Lucas S."/>
            <person name="Salamov A.A."/>
            <person name="Bradshaw R.E."/>
            <person name="Ciuffetti L."/>
            <person name="Hamelin R.C."/>
            <person name="Kema G.H.J."/>
            <person name="Lawrence C."/>
            <person name="Scott J.A."/>
            <person name="Spatafora J.W."/>
            <person name="Turgeon B.G."/>
            <person name="de Wit P.J.G.M."/>
            <person name="Zhong S."/>
            <person name="Goodwin S.B."/>
            <person name="Grigoriev I.V."/>
        </authorList>
    </citation>
    <scope>NUCLEOTIDE SEQUENCE [LARGE SCALE GENOMIC DNA]</scope>
    <source>
        <strain evidence="3">C4 / ATCC 48331 / race T</strain>
    </source>
</reference>
<dbReference type="HOGENOM" id="CLU_1855083_0_0_1"/>
<accession>N4WU52</accession>
<evidence type="ECO:0000256" key="1">
    <source>
        <dbReference type="SAM" id="MobiDB-lite"/>
    </source>
</evidence>
<feature type="region of interest" description="Disordered" evidence="1">
    <location>
        <begin position="75"/>
        <end position="108"/>
    </location>
</feature>
<reference evidence="3" key="2">
    <citation type="journal article" date="2013" name="PLoS Genet.">
        <title>Comparative genome structure, secondary metabolite, and effector coding capacity across Cochliobolus pathogens.</title>
        <authorList>
            <person name="Condon B.J."/>
            <person name="Leng Y."/>
            <person name="Wu D."/>
            <person name="Bushley K.E."/>
            <person name="Ohm R.A."/>
            <person name="Otillar R."/>
            <person name="Martin J."/>
            <person name="Schackwitz W."/>
            <person name="Grimwood J."/>
            <person name="MohdZainudin N."/>
            <person name="Xue C."/>
            <person name="Wang R."/>
            <person name="Manning V.A."/>
            <person name="Dhillon B."/>
            <person name="Tu Z.J."/>
            <person name="Steffenson B.J."/>
            <person name="Salamov A."/>
            <person name="Sun H."/>
            <person name="Lowry S."/>
            <person name="LaButti K."/>
            <person name="Han J."/>
            <person name="Copeland A."/>
            <person name="Lindquist E."/>
            <person name="Barry K."/>
            <person name="Schmutz J."/>
            <person name="Baker S.E."/>
            <person name="Ciuffetti L.M."/>
            <person name="Grigoriev I.V."/>
            <person name="Zhong S."/>
            <person name="Turgeon B.G."/>
        </authorList>
    </citation>
    <scope>NUCLEOTIDE SEQUENCE [LARGE SCALE GENOMIC DNA]</scope>
    <source>
        <strain evidence="3">C4 / ATCC 48331 / race T</strain>
    </source>
</reference>
<evidence type="ECO:0000313" key="3">
    <source>
        <dbReference type="Proteomes" id="UP000012338"/>
    </source>
</evidence>
<dbReference type="AlphaFoldDB" id="N4WU52"/>
<evidence type="ECO:0000313" key="2">
    <source>
        <dbReference type="EMBL" id="ENI02990.1"/>
    </source>
</evidence>
<gene>
    <name evidence="2" type="ORF">COCC4DRAFT_143628</name>
</gene>
<name>N4WU52_COCH4</name>
<protein>
    <submittedName>
        <fullName evidence="2">Uncharacterized protein</fullName>
    </submittedName>
</protein>
<dbReference type="EMBL" id="KB733461">
    <property type="protein sequence ID" value="ENI02990.1"/>
    <property type="molecule type" value="Genomic_DNA"/>
</dbReference>
<keyword evidence="3" id="KW-1185">Reference proteome</keyword>
<dbReference type="Proteomes" id="UP000012338">
    <property type="component" value="Unassembled WGS sequence"/>
</dbReference>